<name>A0A6J5M820_9CAUD</name>
<protein>
    <recommendedName>
        <fullName evidence="1">HTH marR-type domain-containing protein</fullName>
    </recommendedName>
</protein>
<dbReference type="InterPro" id="IPR000835">
    <property type="entry name" value="HTH_MarR-typ"/>
</dbReference>
<feature type="domain" description="HTH marR-type" evidence="1">
    <location>
        <begin position="35"/>
        <end position="92"/>
    </location>
</feature>
<evidence type="ECO:0000313" key="2">
    <source>
        <dbReference type="EMBL" id="CAB4141777.1"/>
    </source>
</evidence>
<gene>
    <name evidence="2" type="ORF">UFOVP419_7</name>
</gene>
<reference evidence="2" key="1">
    <citation type="submission" date="2020-04" db="EMBL/GenBank/DDBJ databases">
        <authorList>
            <person name="Chiriac C."/>
            <person name="Salcher M."/>
            <person name="Ghai R."/>
            <person name="Kavagutti S V."/>
        </authorList>
    </citation>
    <scope>NUCLEOTIDE SEQUENCE</scope>
</reference>
<accession>A0A6J5M820</accession>
<dbReference type="GO" id="GO:0003700">
    <property type="term" value="F:DNA-binding transcription factor activity"/>
    <property type="evidence" value="ECO:0007669"/>
    <property type="project" value="InterPro"/>
</dbReference>
<proteinExistence type="predicted"/>
<organism evidence="2">
    <name type="scientific">uncultured Caudovirales phage</name>
    <dbReference type="NCBI Taxonomy" id="2100421"/>
    <lineage>
        <taxon>Viruses</taxon>
        <taxon>Duplodnaviria</taxon>
        <taxon>Heunggongvirae</taxon>
        <taxon>Uroviricota</taxon>
        <taxon>Caudoviricetes</taxon>
        <taxon>Peduoviridae</taxon>
        <taxon>Maltschvirus</taxon>
        <taxon>Maltschvirus maltsch</taxon>
    </lineage>
</organism>
<dbReference type="Gene3D" id="1.10.10.10">
    <property type="entry name" value="Winged helix-like DNA-binding domain superfamily/Winged helix DNA-binding domain"/>
    <property type="match status" value="1"/>
</dbReference>
<dbReference type="InterPro" id="IPR036390">
    <property type="entry name" value="WH_DNA-bd_sf"/>
</dbReference>
<dbReference type="EMBL" id="LR796401">
    <property type="protein sequence ID" value="CAB4141777.1"/>
    <property type="molecule type" value="Genomic_DNA"/>
</dbReference>
<dbReference type="Pfam" id="PF12802">
    <property type="entry name" value="MarR_2"/>
    <property type="match status" value="1"/>
</dbReference>
<sequence>MEGTFSIMSGVYKIYRHDSQPFAQVPNRAIRDPEISPNAFRLLAYLMSHKEGYELTYGQIERQTTLGRYAINEAIKILTNKGWLKTERTKKDNGQFGPTSFHIMDPDAVDSIADDSSAGDSTMEQPTDIKNTNYLEKTKDKEKHLKAFDDFWELYPKKVAKADALRAWTKAIKRKSPDELVKLTKVYSEGKLPDMTYIPYPASWLNKELYDSVEEPKEKVIAKPIFGRIK</sequence>
<dbReference type="SUPFAM" id="SSF46785">
    <property type="entry name" value="Winged helix' DNA-binding domain"/>
    <property type="match status" value="1"/>
</dbReference>
<evidence type="ECO:0000259" key="1">
    <source>
        <dbReference type="Pfam" id="PF12802"/>
    </source>
</evidence>
<dbReference type="InterPro" id="IPR036388">
    <property type="entry name" value="WH-like_DNA-bd_sf"/>
</dbReference>